<feature type="compositionally biased region" description="Low complexity" evidence="1">
    <location>
        <begin position="776"/>
        <end position="797"/>
    </location>
</feature>
<evidence type="ECO:0000313" key="3">
    <source>
        <dbReference type="Proteomes" id="UP001153712"/>
    </source>
</evidence>
<gene>
    <name evidence="2" type="ORF">PHYEVI_LOCUS458</name>
</gene>
<keyword evidence="3" id="KW-1185">Reference proteome</keyword>
<sequence>MARKRPLTRTPQKSVISAKTIKISPKGKPSENGLCGPSKSLMVISKTFVNTNESNNDLSSNSERKQNCNTSLTNNNNGSFLVLNSSVNDLNDDPLDYELEFVENGQNNNGIASLNNSNINESCSIRSANITSTLEDEEEENFSNVSHERHFFRYSSDVVDESPLNLPIHFPTSQSKVLLDSPRSSSSDCSNTYNYLVDEENDSFDDCSITAEEEERLLQSDNESSPILDVPCDDLEKPDNCENYNDAPPVSIFRNSKVTMKGNQIIIKAVTAFKPETPAGKSKCWDMRYHPYSDCDFEEFNPSFNSRSICLNDIGYDPLISDEEEKTSIIPPKSSSSTTNVKVTLDANQERKFCKTDFKIPKLPPIKRPPTRPKKTIFTKTEPDSPLSTFPNHISKDVDVISIAASSVMSDQMELDKQNSELNKSSEDLFNPDQLNSDPFYVENWLTQVNNAPPFFSTTISTPPSVIKVEGDEESTRLTPPRVDFKKIPRFFNGLCYYFFIREKCNFRSCIHSHTLQQAAFLLKCQSLNQVELEESYNFASRFPVLFRETHPIFINVFGMHKMQSKLIAIIGDIFALNNTVIINKAIELIVDALRQIGLTLLEAVEKISFNIGFLRYPTLADILIEILSKEPNLSETWEEIKRICKAKNFIAPHTLETILRRVIREPNDSNRNLCKDVYNTIIKNKMTDVSKIKTEYILSLKTLVEFGNKPANCLNTSIDANTAIDRDVFEASDHLANQIQTDSSSDIDDRYPTFRSRYSEMKSEDPSPTERSPCSSSSSSRSSSSSSSRSSSRSSSESFRHTANNRSDSNTRKHESLSLRSGSPYVPQTLNRPNRKSPSTTSLDTINSATTITSSASKSVVFHRTVLLPSVSSAPVPQITAATNSMKSILFPERPIFGKFNYKSDFVFEKSLHNLLPCPKEQVVLNEPDIIKLNDVIKNADGNEFLQLFEQYKGPNTLQQFITMSIAHLKNTHQTPSNSLMDLVENLEASNPQFKHDPILKGVLEVIVFNLLIFVERKCLWADGRKLIEMFCDWDSLISSKQFTTNQMTPIGRFIFLAKLLAEAKAFYKVYDILRSPDLRLLESSSYWPLFHCGKADLESRNLLLVYFFRNAYYINVEVVCDMYKNIFQFNDIWQFDSLCFFNPMLEDMIDKGNCSSLKHFLSDIEVFYKKMDRNIFRAFIILMHKFITNKNKINIYVMAVQKRLYPFYTGQETSIIVRTNMPDVELKFILLFYLHKYSCLPKPLHHDLRIEIKLPTEFMKTPRILRECARSIKEVNESIKKVFLDITDIRLDQSDSNTVVYISKQKLMNVNVLY</sequence>
<proteinExistence type="predicted"/>
<name>A0A9N9TE57_PHYSR</name>
<dbReference type="Proteomes" id="UP001153712">
    <property type="component" value="Chromosome 1"/>
</dbReference>
<accession>A0A9N9TE57</accession>
<feature type="compositionally biased region" description="Polar residues" evidence="1">
    <location>
        <begin position="819"/>
        <end position="845"/>
    </location>
</feature>
<dbReference type="EMBL" id="OU900094">
    <property type="protein sequence ID" value="CAG9853991.1"/>
    <property type="molecule type" value="Genomic_DNA"/>
</dbReference>
<feature type="region of interest" description="Disordered" evidence="1">
    <location>
        <begin position="759"/>
        <end position="846"/>
    </location>
</feature>
<evidence type="ECO:0000256" key="1">
    <source>
        <dbReference type="SAM" id="MobiDB-lite"/>
    </source>
</evidence>
<organism evidence="2 3">
    <name type="scientific">Phyllotreta striolata</name>
    <name type="common">Striped flea beetle</name>
    <name type="synonym">Crioceris striolata</name>
    <dbReference type="NCBI Taxonomy" id="444603"/>
    <lineage>
        <taxon>Eukaryota</taxon>
        <taxon>Metazoa</taxon>
        <taxon>Ecdysozoa</taxon>
        <taxon>Arthropoda</taxon>
        <taxon>Hexapoda</taxon>
        <taxon>Insecta</taxon>
        <taxon>Pterygota</taxon>
        <taxon>Neoptera</taxon>
        <taxon>Endopterygota</taxon>
        <taxon>Coleoptera</taxon>
        <taxon>Polyphaga</taxon>
        <taxon>Cucujiformia</taxon>
        <taxon>Chrysomeloidea</taxon>
        <taxon>Chrysomelidae</taxon>
        <taxon>Galerucinae</taxon>
        <taxon>Alticini</taxon>
        <taxon>Phyllotreta</taxon>
    </lineage>
</organism>
<feature type="region of interest" description="Disordered" evidence="1">
    <location>
        <begin position="364"/>
        <end position="391"/>
    </location>
</feature>
<evidence type="ECO:0000313" key="2">
    <source>
        <dbReference type="EMBL" id="CAG9853991.1"/>
    </source>
</evidence>
<reference evidence="2" key="1">
    <citation type="submission" date="2022-01" db="EMBL/GenBank/DDBJ databases">
        <authorList>
            <person name="King R."/>
        </authorList>
    </citation>
    <scope>NUCLEOTIDE SEQUENCE</scope>
</reference>
<protein>
    <submittedName>
        <fullName evidence="2">Uncharacterized protein</fullName>
    </submittedName>
</protein>
<feature type="region of interest" description="Disordered" evidence="1">
    <location>
        <begin position="52"/>
        <end position="73"/>
    </location>
</feature>
<dbReference type="OrthoDB" id="6772379at2759"/>